<accession>A0A395RMR1</accession>
<evidence type="ECO:0000256" key="1">
    <source>
        <dbReference type="SAM" id="SignalP"/>
    </source>
</evidence>
<evidence type="ECO:0000313" key="3">
    <source>
        <dbReference type="Proteomes" id="UP000266234"/>
    </source>
</evidence>
<feature type="chain" id="PRO_5017331189" evidence="1">
    <location>
        <begin position="22"/>
        <end position="97"/>
    </location>
</feature>
<dbReference type="OrthoDB" id="4526039at2759"/>
<reference evidence="2 3" key="1">
    <citation type="journal article" date="2018" name="PLoS Pathog.">
        <title>Evolution of structural diversity of trichothecenes, a family of toxins produced by plant pathogenic and entomopathogenic fungi.</title>
        <authorList>
            <person name="Proctor R.H."/>
            <person name="McCormick S.P."/>
            <person name="Kim H.S."/>
            <person name="Cardoza R.E."/>
            <person name="Stanley A.M."/>
            <person name="Lindo L."/>
            <person name="Kelly A."/>
            <person name="Brown D.W."/>
            <person name="Lee T."/>
            <person name="Vaughan M.M."/>
            <person name="Alexander N.J."/>
            <person name="Busman M."/>
            <person name="Gutierrez S."/>
        </authorList>
    </citation>
    <scope>NUCLEOTIDE SEQUENCE [LARGE SCALE GENOMIC DNA]</scope>
    <source>
        <strain evidence="2 3">NRRL 20695</strain>
    </source>
</reference>
<dbReference type="STRING" id="694270.A0A395RMR1"/>
<proteinExistence type="predicted"/>
<organism evidence="2 3">
    <name type="scientific">Fusarium longipes</name>
    <dbReference type="NCBI Taxonomy" id="694270"/>
    <lineage>
        <taxon>Eukaryota</taxon>
        <taxon>Fungi</taxon>
        <taxon>Dikarya</taxon>
        <taxon>Ascomycota</taxon>
        <taxon>Pezizomycotina</taxon>
        <taxon>Sordariomycetes</taxon>
        <taxon>Hypocreomycetidae</taxon>
        <taxon>Hypocreales</taxon>
        <taxon>Nectriaceae</taxon>
        <taxon>Fusarium</taxon>
    </lineage>
</organism>
<sequence length="97" mass="10829">MLVHFLTALASSTIAFRGGYATNRAPRNMSTDEWQARFEDAYSFNAYDSATIRVANITNDSDEGSVPYPDIDISVKVPDGSEMQVFDFTEWQAFAAF</sequence>
<keyword evidence="1" id="KW-0732">Signal</keyword>
<dbReference type="Proteomes" id="UP000266234">
    <property type="component" value="Unassembled WGS sequence"/>
</dbReference>
<gene>
    <name evidence="2" type="ORF">FLONG3_10513</name>
</gene>
<evidence type="ECO:0000313" key="2">
    <source>
        <dbReference type="EMBL" id="RGP61417.1"/>
    </source>
</evidence>
<keyword evidence="3" id="KW-1185">Reference proteome</keyword>
<protein>
    <submittedName>
        <fullName evidence="2">Uncharacterized protein</fullName>
    </submittedName>
</protein>
<dbReference type="AlphaFoldDB" id="A0A395RMR1"/>
<dbReference type="EMBL" id="PXOG01000312">
    <property type="protein sequence ID" value="RGP61417.1"/>
    <property type="molecule type" value="Genomic_DNA"/>
</dbReference>
<comment type="caution">
    <text evidence="2">The sequence shown here is derived from an EMBL/GenBank/DDBJ whole genome shotgun (WGS) entry which is preliminary data.</text>
</comment>
<feature type="signal peptide" evidence="1">
    <location>
        <begin position="1"/>
        <end position="21"/>
    </location>
</feature>
<name>A0A395RMR1_9HYPO</name>